<name>A0A2S7K204_9PROT</name>
<evidence type="ECO:0000256" key="5">
    <source>
        <dbReference type="ARBA" id="ARBA00022692"/>
    </source>
</evidence>
<evidence type="ECO:0000259" key="16">
    <source>
        <dbReference type="Pfam" id="PF07715"/>
    </source>
</evidence>
<comment type="caution">
    <text evidence="17">The sequence shown here is derived from an EMBL/GenBank/DDBJ whole genome shotgun (WGS) entry which is preliminary data.</text>
</comment>
<protein>
    <recommendedName>
        <fullName evidence="19">TonB-dependent receptor</fullName>
    </recommendedName>
</protein>
<reference evidence="17 18" key="1">
    <citation type="submission" date="2017-12" db="EMBL/GenBank/DDBJ databases">
        <authorList>
            <person name="Hurst M.R.H."/>
        </authorList>
    </citation>
    <scope>NUCLEOTIDE SEQUENCE [LARGE SCALE GENOMIC DNA]</scope>
    <source>
        <strain evidence="17 18">SY-3-19</strain>
    </source>
</reference>
<dbReference type="OrthoDB" id="7208812at2"/>
<dbReference type="Pfam" id="PF00593">
    <property type="entry name" value="TonB_dep_Rec_b-barrel"/>
    <property type="match status" value="1"/>
</dbReference>
<dbReference type="InterPro" id="IPR012910">
    <property type="entry name" value="Plug_dom"/>
</dbReference>
<feature type="short sequence motif" description="TonB box" evidence="12">
    <location>
        <begin position="41"/>
        <end position="47"/>
    </location>
</feature>
<keyword evidence="3 11" id="KW-1134">Transmembrane beta strand</keyword>
<keyword evidence="8 12" id="KW-0798">TonB box</keyword>
<evidence type="ECO:0000256" key="2">
    <source>
        <dbReference type="ARBA" id="ARBA00022448"/>
    </source>
</evidence>
<keyword evidence="18" id="KW-1185">Reference proteome</keyword>
<dbReference type="PANTHER" id="PTHR32552">
    <property type="entry name" value="FERRICHROME IRON RECEPTOR-RELATED"/>
    <property type="match status" value="1"/>
</dbReference>
<evidence type="ECO:0000256" key="10">
    <source>
        <dbReference type="ARBA" id="ARBA00023237"/>
    </source>
</evidence>
<keyword evidence="4" id="KW-0410">Iron transport</keyword>
<evidence type="ECO:0000256" key="12">
    <source>
        <dbReference type="PROSITE-ProRule" id="PRU10143"/>
    </source>
</evidence>
<dbReference type="Proteomes" id="UP000239504">
    <property type="component" value="Unassembled WGS sequence"/>
</dbReference>
<dbReference type="PROSITE" id="PS52016">
    <property type="entry name" value="TONB_DEPENDENT_REC_3"/>
    <property type="match status" value="1"/>
</dbReference>
<keyword evidence="6" id="KW-0408">Iron</keyword>
<dbReference type="PROSITE" id="PS00430">
    <property type="entry name" value="TONB_DEPENDENT_REC_1"/>
    <property type="match status" value="1"/>
</dbReference>
<evidence type="ECO:0000256" key="7">
    <source>
        <dbReference type="ARBA" id="ARBA00023065"/>
    </source>
</evidence>
<keyword evidence="2 11" id="KW-0813">Transport</keyword>
<evidence type="ECO:0008006" key="19">
    <source>
        <dbReference type="Google" id="ProtNLM"/>
    </source>
</evidence>
<dbReference type="GO" id="GO:0006826">
    <property type="term" value="P:iron ion transport"/>
    <property type="evidence" value="ECO:0007669"/>
    <property type="project" value="UniProtKB-KW"/>
</dbReference>
<evidence type="ECO:0000259" key="15">
    <source>
        <dbReference type="Pfam" id="PF00593"/>
    </source>
</evidence>
<evidence type="ECO:0000313" key="17">
    <source>
        <dbReference type="EMBL" id="PQA86540.1"/>
    </source>
</evidence>
<feature type="signal peptide" evidence="14">
    <location>
        <begin position="1"/>
        <end position="26"/>
    </location>
</feature>
<feature type="domain" description="TonB-dependent receptor-like beta-barrel" evidence="15">
    <location>
        <begin position="309"/>
        <end position="725"/>
    </location>
</feature>
<evidence type="ECO:0000256" key="3">
    <source>
        <dbReference type="ARBA" id="ARBA00022452"/>
    </source>
</evidence>
<sequence>MRGYINNRGGLSWTAALLSVSTLALAAGGANAQESQGGVDSIVVTATKREQNVNDVGAAVNAFSDEQLRDLGVESSTQIAQQSVGVYFAEGPLSHLPLSNIRGVSQNDFTGYLEPPNAIYIDQAYISFQGATAFQLYDIDRVEVIKGPQGTLFGRNATGGLIQYITKAPTRETEGYVKLSGGELGKFSSEGAVSGPISDSLSGRISGLYSRTSPYIDNRAGQDLMKFNDWSIRGQLLWEPTDAWSDRLILSYSDQDHNFAFQHSSTGFDPVSGLEYDLPMDENYYGNCEGCDPGGYVDTDGDPFKVAQDAPGLFDAQTFNTTNILTGDLSESVTLTSVSNYVSYEYSYQEDSDMTPRYGLLGQRTGDYNQFNQELRLQGDAGDFRWVGGLYFLWRDTDDTANQTFGVPWLDDVLASFGEIAPGDLLGLGNEDRLFSDFSMETTSYAAFGQFEYDFAPQWTLIGGLRYSYDSIDYSFVMDEFLDDVPAAGAFGTTNFTPATVGDLAENNKGEWSGQLALNYKPRDGVLLYLSGNRSNKAGGWNAPFTGGAVLPLDQEILTSIEGGFKALLADGKVQFNASGFHYFYKDYQGFTFVNLATLLTNLDADVTGGEVEIVAAPGEGWRLRFAAGYLDTMADTNVPTATGVRDSVLPLAPKWNLNGSIGKEWPAFGGTVSINANAVYTSEQYSEVLNAPAGRIPERIIGNVRVAYLTGDESLQFAVSVRNIGDDEKPIFRIPTHVGFTQNMYDQPTHVLAEITYGF</sequence>
<keyword evidence="9 11" id="KW-0472">Membrane</keyword>
<dbReference type="SUPFAM" id="SSF56935">
    <property type="entry name" value="Porins"/>
    <property type="match status" value="1"/>
</dbReference>
<evidence type="ECO:0000256" key="6">
    <source>
        <dbReference type="ARBA" id="ARBA00023004"/>
    </source>
</evidence>
<keyword evidence="10 11" id="KW-0998">Cell outer membrane</keyword>
<comment type="similarity">
    <text evidence="11 13">Belongs to the TonB-dependent receptor family.</text>
</comment>
<evidence type="ECO:0000256" key="8">
    <source>
        <dbReference type="ARBA" id="ARBA00023077"/>
    </source>
</evidence>
<dbReference type="PANTHER" id="PTHR32552:SF81">
    <property type="entry name" value="TONB-DEPENDENT OUTER MEMBRANE RECEPTOR"/>
    <property type="match status" value="1"/>
</dbReference>
<dbReference type="InterPro" id="IPR000531">
    <property type="entry name" value="Beta-barrel_TonB"/>
</dbReference>
<proteinExistence type="inferred from homology"/>
<evidence type="ECO:0000256" key="11">
    <source>
        <dbReference type="PROSITE-ProRule" id="PRU01360"/>
    </source>
</evidence>
<dbReference type="InterPro" id="IPR036942">
    <property type="entry name" value="Beta-barrel_TonB_sf"/>
</dbReference>
<evidence type="ECO:0000256" key="4">
    <source>
        <dbReference type="ARBA" id="ARBA00022496"/>
    </source>
</evidence>
<gene>
    <name evidence="17" type="ORF">CW354_19660</name>
</gene>
<dbReference type="InterPro" id="IPR039426">
    <property type="entry name" value="TonB-dep_rcpt-like"/>
</dbReference>
<dbReference type="InterPro" id="IPR010916">
    <property type="entry name" value="TonB_box_CS"/>
</dbReference>
<evidence type="ECO:0000256" key="14">
    <source>
        <dbReference type="SAM" id="SignalP"/>
    </source>
</evidence>
<evidence type="ECO:0000256" key="1">
    <source>
        <dbReference type="ARBA" id="ARBA00004571"/>
    </source>
</evidence>
<evidence type="ECO:0000256" key="13">
    <source>
        <dbReference type="RuleBase" id="RU003357"/>
    </source>
</evidence>
<dbReference type="EMBL" id="PJCH01000015">
    <property type="protein sequence ID" value="PQA86540.1"/>
    <property type="molecule type" value="Genomic_DNA"/>
</dbReference>
<dbReference type="Pfam" id="PF07715">
    <property type="entry name" value="Plug"/>
    <property type="match status" value="1"/>
</dbReference>
<evidence type="ECO:0000256" key="9">
    <source>
        <dbReference type="ARBA" id="ARBA00023136"/>
    </source>
</evidence>
<comment type="subcellular location">
    <subcellularLocation>
        <location evidence="1 11">Cell outer membrane</location>
        <topology evidence="1 11">Multi-pass membrane protein</topology>
    </subcellularLocation>
</comment>
<accession>A0A2S7K204</accession>
<organism evidence="17 18">
    <name type="scientific">Hyphococcus luteus</name>
    <dbReference type="NCBI Taxonomy" id="2058213"/>
    <lineage>
        <taxon>Bacteria</taxon>
        <taxon>Pseudomonadati</taxon>
        <taxon>Pseudomonadota</taxon>
        <taxon>Alphaproteobacteria</taxon>
        <taxon>Parvularculales</taxon>
        <taxon>Parvularculaceae</taxon>
        <taxon>Hyphococcus</taxon>
    </lineage>
</organism>
<evidence type="ECO:0000313" key="18">
    <source>
        <dbReference type="Proteomes" id="UP000239504"/>
    </source>
</evidence>
<keyword evidence="5 11" id="KW-0812">Transmembrane</keyword>
<dbReference type="GO" id="GO:0009279">
    <property type="term" value="C:cell outer membrane"/>
    <property type="evidence" value="ECO:0007669"/>
    <property type="project" value="UniProtKB-SubCell"/>
</dbReference>
<dbReference type="Gene3D" id="2.40.170.20">
    <property type="entry name" value="TonB-dependent receptor, beta-barrel domain"/>
    <property type="match status" value="1"/>
</dbReference>
<dbReference type="RefSeq" id="WP_104831753.1">
    <property type="nucleotide sequence ID" value="NZ_PJCH01000015.1"/>
</dbReference>
<feature type="domain" description="TonB-dependent receptor plug" evidence="16">
    <location>
        <begin position="53"/>
        <end position="160"/>
    </location>
</feature>
<dbReference type="AlphaFoldDB" id="A0A2S7K204"/>
<keyword evidence="7" id="KW-0406">Ion transport</keyword>
<keyword evidence="14" id="KW-0732">Signal</keyword>
<feature type="chain" id="PRO_5015511273" description="TonB-dependent receptor" evidence="14">
    <location>
        <begin position="27"/>
        <end position="760"/>
    </location>
</feature>